<comment type="catalytic activity">
    <reaction evidence="16 17">
        <text>di-trans,octa-cis-undecaprenyl diphosphate + H2O = di-trans,octa-cis-undecaprenyl phosphate + phosphate + H(+)</text>
        <dbReference type="Rhea" id="RHEA:28094"/>
        <dbReference type="ChEBI" id="CHEBI:15377"/>
        <dbReference type="ChEBI" id="CHEBI:15378"/>
        <dbReference type="ChEBI" id="CHEBI:43474"/>
        <dbReference type="ChEBI" id="CHEBI:58405"/>
        <dbReference type="ChEBI" id="CHEBI:60392"/>
        <dbReference type="EC" id="3.6.1.27"/>
    </reaction>
</comment>
<evidence type="ECO:0000313" key="19">
    <source>
        <dbReference type="Proteomes" id="UP001163115"/>
    </source>
</evidence>
<dbReference type="NCBIfam" id="NF001389">
    <property type="entry name" value="PRK00281.1-2"/>
    <property type="match status" value="1"/>
</dbReference>
<dbReference type="Proteomes" id="UP001163115">
    <property type="component" value="Chromosome"/>
</dbReference>
<feature type="transmembrane region" description="Helical" evidence="17">
    <location>
        <begin position="225"/>
        <end position="247"/>
    </location>
</feature>
<keyword evidence="10 17" id="KW-1133">Transmembrane helix</keyword>
<keyword evidence="6 17" id="KW-0812">Transmembrane</keyword>
<feature type="transmembrane region" description="Helical" evidence="17">
    <location>
        <begin position="112"/>
        <end position="132"/>
    </location>
</feature>
<evidence type="ECO:0000256" key="16">
    <source>
        <dbReference type="ARBA" id="ARBA00047594"/>
    </source>
</evidence>
<dbReference type="NCBIfam" id="NF001390">
    <property type="entry name" value="PRK00281.1-4"/>
    <property type="match status" value="1"/>
</dbReference>
<keyword evidence="8 17" id="KW-0133">Cell shape</keyword>
<protein>
    <recommendedName>
        <fullName evidence="4 17">Undecaprenyl-diphosphatase</fullName>
        <ecNumber evidence="3 17">3.6.1.27</ecNumber>
    </recommendedName>
    <alternativeName>
        <fullName evidence="15 17">Bacitracin resistance protein</fullName>
    </alternativeName>
    <alternativeName>
        <fullName evidence="14 17">Undecaprenyl pyrophosphate phosphatase</fullName>
    </alternativeName>
</protein>
<organism evidence="18 19">
    <name type="scientific">Lacrimispora xylanolytica</name>
    <dbReference type="NCBI Taxonomy" id="29375"/>
    <lineage>
        <taxon>Bacteria</taxon>
        <taxon>Bacillati</taxon>
        <taxon>Bacillota</taxon>
        <taxon>Clostridia</taxon>
        <taxon>Lachnospirales</taxon>
        <taxon>Lachnospiraceae</taxon>
        <taxon>Lacrimispora</taxon>
    </lineage>
</organism>
<dbReference type="PANTHER" id="PTHR30622:SF3">
    <property type="entry name" value="UNDECAPRENYL-DIPHOSPHATASE"/>
    <property type="match status" value="1"/>
</dbReference>
<evidence type="ECO:0000256" key="10">
    <source>
        <dbReference type="ARBA" id="ARBA00022989"/>
    </source>
</evidence>
<dbReference type="EMBL" id="CP113524">
    <property type="protein sequence ID" value="WAJ23303.1"/>
    <property type="molecule type" value="Genomic_DNA"/>
</dbReference>
<dbReference type="EC" id="3.6.1.27" evidence="3 17"/>
<feature type="transmembrane region" description="Helical" evidence="17">
    <location>
        <begin position="86"/>
        <end position="105"/>
    </location>
</feature>
<evidence type="ECO:0000256" key="8">
    <source>
        <dbReference type="ARBA" id="ARBA00022960"/>
    </source>
</evidence>
<dbReference type="GO" id="GO:0050380">
    <property type="term" value="F:undecaprenyl-diphosphatase activity"/>
    <property type="evidence" value="ECO:0007669"/>
    <property type="project" value="UniProtKB-EC"/>
</dbReference>
<evidence type="ECO:0000313" key="18">
    <source>
        <dbReference type="EMBL" id="WAJ23303.1"/>
    </source>
</evidence>
<feature type="transmembrane region" description="Helical" evidence="17">
    <location>
        <begin position="259"/>
        <end position="279"/>
    </location>
</feature>
<proteinExistence type="inferred from homology"/>
<comment type="similarity">
    <text evidence="2 17">Belongs to the UppP family.</text>
</comment>
<evidence type="ECO:0000256" key="2">
    <source>
        <dbReference type="ARBA" id="ARBA00010621"/>
    </source>
</evidence>
<reference evidence="18" key="1">
    <citation type="submission" date="2022-11" db="EMBL/GenBank/DDBJ databases">
        <title>Lacrimispora xylanolytica sy1, complete genome.</title>
        <authorList>
            <person name="Choi S."/>
        </authorList>
    </citation>
    <scope>NUCLEOTIDE SEQUENCE</scope>
    <source>
        <strain evidence="18">Sy1</strain>
    </source>
</reference>
<evidence type="ECO:0000256" key="5">
    <source>
        <dbReference type="ARBA" id="ARBA00022475"/>
    </source>
</evidence>
<comment type="miscellaneous">
    <text evidence="17">Bacitracin is thought to be involved in the inhibition of peptidoglycan synthesis by sequestering undecaprenyl diphosphate, thereby reducing the pool of lipid carrier available.</text>
</comment>
<name>A0ABY7AAJ1_9FIRM</name>
<dbReference type="InterPro" id="IPR003824">
    <property type="entry name" value="UppP"/>
</dbReference>
<evidence type="ECO:0000256" key="3">
    <source>
        <dbReference type="ARBA" id="ARBA00012374"/>
    </source>
</evidence>
<evidence type="ECO:0000256" key="11">
    <source>
        <dbReference type="ARBA" id="ARBA00023136"/>
    </source>
</evidence>
<feature type="transmembrane region" description="Helical" evidence="17">
    <location>
        <begin position="48"/>
        <end position="66"/>
    </location>
</feature>
<evidence type="ECO:0000256" key="12">
    <source>
        <dbReference type="ARBA" id="ARBA00023251"/>
    </source>
</evidence>
<evidence type="ECO:0000256" key="15">
    <source>
        <dbReference type="ARBA" id="ARBA00032932"/>
    </source>
</evidence>
<evidence type="ECO:0000256" key="14">
    <source>
        <dbReference type="ARBA" id="ARBA00032707"/>
    </source>
</evidence>
<evidence type="ECO:0000256" key="9">
    <source>
        <dbReference type="ARBA" id="ARBA00022984"/>
    </source>
</evidence>
<dbReference type="HAMAP" id="MF_01006">
    <property type="entry name" value="Undec_diphosphatase"/>
    <property type="match status" value="1"/>
</dbReference>
<evidence type="ECO:0000256" key="7">
    <source>
        <dbReference type="ARBA" id="ARBA00022801"/>
    </source>
</evidence>
<comment type="subcellular location">
    <subcellularLocation>
        <location evidence="1 17">Cell membrane</location>
        <topology evidence="1 17">Multi-pass membrane protein</topology>
    </subcellularLocation>
</comment>
<keyword evidence="9 17" id="KW-0573">Peptidoglycan synthesis</keyword>
<evidence type="ECO:0000256" key="4">
    <source>
        <dbReference type="ARBA" id="ARBA00021581"/>
    </source>
</evidence>
<keyword evidence="13 17" id="KW-0961">Cell wall biogenesis/degradation</keyword>
<evidence type="ECO:0000256" key="17">
    <source>
        <dbReference type="HAMAP-Rule" id="MF_01006"/>
    </source>
</evidence>
<keyword evidence="12 17" id="KW-0046">Antibiotic resistance</keyword>
<gene>
    <name evidence="17" type="primary">uppP</name>
    <name evidence="18" type="ORF">OW255_17295</name>
</gene>
<dbReference type="NCBIfam" id="TIGR00753">
    <property type="entry name" value="undec_PP_bacA"/>
    <property type="match status" value="1"/>
</dbReference>
<evidence type="ECO:0000256" key="1">
    <source>
        <dbReference type="ARBA" id="ARBA00004651"/>
    </source>
</evidence>
<dbReference type="Pfam" id="PF02673">
    <property type="entry name" value="BacA"/>
    <property type="match status" value="1"/>
</dbReference>
<dbReference type="RefSeq" id="WP_024835044.1">
    <property type="nucleotide sequence ID" value="NZ_CP113524.1"/>
</dbReference>
<sequence>MNILEILKVLVLGIVEGFTEWLPISSTGHMILVDEIIHLNQPAAFKNMFLVVIQLGAILAVVVLYFDKLNPFSLKKKPAQRTATLVLWSKIVLACIPAAVIGLLVDDILDEYLMNGYVVAATLIIYGVLFLIIENRNQYKTFDVQKVGDISFQTALYIGLFQLLALIPGTSRSGSTILGAMILGCSRAASAEFSFFLGIPVMFGASLLKIVKYLVNGSVFSGAQVFYLIMGMVVAFVVSVYAIKFLMGYIRQHDFKFFGYYRIVLGVVVILYFTVSAVLGL</sequence>
<keyword evidence="7 17" id="KW-0378">Hydrolase</keyword>
<dbReference type="NCBIfam" id="NF001391">
    <property type="entry name" value="PRK00281.1-5"/>
    <property type="match status" value="1"/>
</dbReference>
<keyword evidence="19" id="KW-1185">Reference proteome</keyword>
<keyword evidence="11 17" id="KW-0472">Membrane</keyword>
<feature type="transmembrane region" description="Helical" evidence="17">
    <location>
        <begin position="152"/>
        <end position="170"/>
    </location>
</feature>
<evidence type="ECO:0000256" key="6">
    <source>
        <dbReference type="ARBA" id="ARBA00022692"/>
    </source>
</evidence>
<dbReference type="PANTHER" id="PTHR30622">
    <property type="entry name" value="UNDECAPRENYL-DIPHOSPHATASE"/>
    <property type="match status" value="1"/>
</dbReference>
<keyword evidence="5 17" id="KW-1003">Cell membrane</keyword>
<evidence type="ECO:0000256" key="13">
    <source>
        <dbReference type="ARBA" id="ARBA00023316"/>
    </source>
</evidence>
<comment type="function">
    <text evidence="17">Catalyzes the dephosphorylation of undecaprenyl diphosphate (UPP). Confers resistance to bacitracin.</text>
</comment>
<accession>A0ABY7AAJ1</accession>
<feature type="transmembrane region" description="Helical" evidence="17">
    <location>
        <begin position="177"/>
        <end position="205"/>
    </location>
</feature>